<reference evidence="4" key="1">
    <citation type="submission" date="2016-06" db="UniProtKB">
        <authorList>
            <consortium name="WormBaseParasite"/>
        </authorList>
    </citation>
    <scope>IDENTIFICATION</scope>
</reference>
<dbReference type="Proteomes" id="UP000272942">
    <property type="component" value="Unassembled WGS sequence"/>
</dbReference>
<feature type="region of interest" description="Disordered" evidence="1">
    <location>
        <begin position="244"/>
        <end position="278"/>
    </location>
</feature>
<accession>A0A183AF15</accession>
<evidence type="ECO:0000256" key="1">
    <source>
        <dbReference type="SAM" id="MobiDB-lite"/>
    </source>
</evidence>
<organism evidence="4">
    <name type="scientific">Echinostoma caproni</name>
    <dbReference type="NCBI Taxonomy" id="27848"/>
    <lineage>
        <taxon>Eukaryota</taxon>
        <taxon>Metazoa</taxon>
        <taxon>Spiralia</taxon>
        <taxon>Lophotrochozoa</taxon>
        <taxon>Platyhelminthes</taxon>
        <taxon>Trematoda</taxon>
        <taxon>Digenea</taxon>
        <taxon>Plagiorchiida</taxon>
        <taxon>Echinostomata</taxon>
        <taxon>Echinostomatoidea</taxon>
        <taxon>Echinostomatidae</taxon>
        <taxon>Echinostoma</taxon>
    </lineage>
</organism>
<name>A0A183AF15_9TREM</name>
<dbReference type="GO" id="GO:0006887">
    <property type="term" value="P:exocytosis"/>
    <property type="evidence" value="ECO:0007669"/>
    <property type="project" value="TreeGrafter"/>
</dbReference>
<reference evidence="2 3" key="2">
    <citation type="submission" date="2018-11" db="EMBL/GenBank/DDBJ databases">
        <authorList>
            <consortium name="Pathogen Informatics"/>
        </authorList>
    </citation>
    <scope>NUCLEOTIDE SEQUENCE [LARGE SCALE GENOMIC DNA]</scope>
    <source>
        <strain evidence="2 3">Egypt</strain>
    </source>
</reference>
<dbReference type="PANTHER" id="PTHR10241:SF25">
    <property type="entry name" value="TOMOSYN, ISOFORM C"/>
    <property type="match status" value="1"/>
</dbReference>
<dbReference type="GO" id="GO:0005096">
    <property type="term" value="F:GTPase activator activity"/>
    <property type="evidence" value="ECO:0007669"/>
    <property type="project" value="TreeGrafter"/>
</dbReference>
<gene>
    <name evidence="2" type="ORF">ECPE_LOCUS5550</name>
</gene>
<dbReference type="OrthoDB" id="19944at2759"/>
<sequence>MRAGSGPIPSPSDSVNGHYCSVLLDTEEDPFAIRSIHFCPESRLLLTASSTHVCLMHFCRREQAYEIPVMDINMAYDSLDDLVLGCVAGGDAFTDDQLGSGPSGTMTKESTFNPASGSRNAHCMRPSGSVSSAHSGYVVDRDLRVFVPVRTGHLSWPAGYQPALVCRLGIPALGFDCVMTTTTSSVNDPTLVPPPPICAIGLNSHYGLLAVGNEYGIAILDYLNRVCLLSTAISDLCGPSDLFPRPPTTRSPGRAPNSSSGLSNAATVDQVSSRPRLT</sequence>
<feature type="region of interest" description="Disordered" evidence="1">
    <location>
        <begin position="98"/>
        <end position="119"/>
    </location>
</feature>
<proteinExistence type="predicted"/>
<feature type="compositionally biased region" description="Polar residues" evidence="1">
    <location>
        <begin position="250"/>
        <end position="278"/>
    </location>
</feature>
<evidence type="ECO:0000313" key="2">
    <source>
        <dbReference type="EMBL" id="VDP75864.1"/>
    </source>
</evidence>
<feature type="compositionally biased region" description="Polar residues" evidence="1">
    <location>
        <begin position="103"/>
        <end position="119"/>
    </location>
</feature>
<dbReference type="GO" id="GO:0005886">
    <property type="term" value="C:plasma membrane"/>
    <property type="evidence" value="ECO:0007669"/>
    <property type="project" value="TreeGrafter"/>
</dbReference>
<dbReference type="GO" id="GO:0019905">
    <property type="term" value="F:syntaxin binding"/>
    <property type="evidence" value="ECO:0007669"/>
    <property type="project" value="TreeGrafter"/>
</dbReference>
<dbReference type="AlphaFoldDB" id="A0A183AF15"/>
<protein>
    <submittedName>
        <fullName evidence="4">Nucleoporin_N domain-containing protein</fullName>
    </submittedName>
</protein>
<dbReference type="EMBL" id="UZAN01042419">
    <property type="protein sequence ID" value="VDP75864.1"/>
    <property type="molecule type" value="Genomic_DNA"/>
</dbReference>
<keyword evidence="3" id="KW-1185">Reference proteome</keyword>
<dbReference type="GO" id="GO:0045159">
    <property type="term" value="F:myosin II binding"/>
    <property type="evidence" value="ECO:0007669"/>
    <property type="project" value="TreeGrafter"/>
</dbReference>
<dbReference type="WBParaSite" id="ECPE_0000556301-mRNA-1">
    <property type="protein sequence ID" value="ECPE_0000556301-mRNA-1"/>
    <property type="gene ID" value="ECPE_0000556301"/>
</dbReference>
<evidence type="ECO:0000313" key="4">
    <source>
        <dbReference type="WBParaSite" id="ECPE_0000556301-mRNA-1"/>
    </source>
</evidence>
<dbReference type="GO" id="GO:0031201">
    <property type="term" value="C:SNARE complex"/>
    <property type="evidence" value="ECO:0007669"/>
    <property type="project" value="TreeGrafter"/>
</dbReference>
<dbReference type="GO" id="GO:0006893">
    <property type="term" value="P:Golgi to plasma membrane transport"/>
    <property type="evidence" value="ECO:0007669"/>
    <property type="project" value="TreeGrafter"/>
</dbReference>
<dbReference type="PANTHER" id="PTHR10241">
    <property type="entry name" value="LETHAL 2 GIANT LARVAE PROTEIN"/>
    <property type="match status" value="1"/>
</dbReference>
<evidence type="ECO:0000313" key="3">
    <source>
        <dbReference type="Proteomes" id="UP000272942"/>
    </source>
</evidence>